<accession>A0A0D8JV30</accession>
<sequence>MAHGHNCLAVVGVSRERVEKKMKRFLSQLQDSSKDNNSSPALEKVEEDDFKIVVSSDKNDKKNNEMEDD</sequence>
<dbReference type="KEGG" id="cim:CIMG_13224"/>
<feature type="compositionally biased region" description="Polar residues" evidence="1">
    <location>
        <begin position="27"/>
        <end position="40"/>
    </location>
</feature>
<dbReference type="GeneID" id="24164851"/>
<dbReference type="RefSeq" id="XP_004445043.1">
    <property type="nucleotide sequence ID" value="XM_004444986.1"/>
</dbReference>
<evidence type="ECO:0000256" key="1">
    <source>
        <dbReference type="SAM" id="MobiDB-lite"/>
    </source>
</evidence>
<evidence type="ECO:0000313" key="2">
    <source>
        <dbReference type="EMBL" id="KJF60786.1"/>
    </source>
</evidence>
<dbReference type="VEuPathDB" id="FungiDB:CIMG_13224"/>
<feature type="compositionally biased region" description="Basic and acidic residues" evidence="1">
    <location>
        <begin position="57"/>
        <end position="69"/>
    </location>
</feature>
<dbReference type="InParanoid" id="A0A0D8JV30"/>
<dbReference type="AlphaFoldDB" id="A0A0D8JV30"/>
<name>A0A0D8JV30_COCIM</name>
<feature type="region of interest" description="Disordered" evidence="1">
    <location>
        <begin position="27"/>
        <end position="69"/>
    </location>
</feature>
<proteinExistence type="predicted"/>
<evidence type="ECO:0000313" key="3">
    <source>
        <dbReference type="Proteomes" id="UP000001261"/>
    </source>
</evidence>
<organism evidence="2 3">
    <name type="scientific">Coccidioides immitis (strain RS)</name>
    <name type="common">Valley fever fungus</name>
    <dbReference type="NCBI Taxonomy" id="246410"/>
    <lineage>
        <taxon>Eukaryota</taxon>
        <taxon>Fungi</taxon>
        <taxon>Dikarya</taxon>
        <taxon>Ascomycota</taxon>
        <taxon>Pezizomycotina</taxon>
        <taxon>Eurotiomycetes</taxon>
        <taxon>Eurotiomycetidae</taxon>
        <taxon>Onygenales</taxon>
        <taxon>Onygenaceae</taxon>
        <taxon>Coccidioides</taxon>
    </lineage>
</organism>
<protein>
    <submittedName>
        <fullName evidence="2">Uncharacterized protein</fullName>
    </submittedName>
</protein>
<dbReference type="EMBL" id="GG704913">
    <property type="protein sequence ID" value="KJF60786.1"/>
    <property type="molecule type" value="Genomic_DNA"/>
</dbReference>
<reference evidence="3" key="1">
    <citation type="journal article" date="2009" name="Genome Res.">
        <title>Comparative genomic analyses of the human fungal pathogens Coccidioides and their relatives.</title>
        <authorList>
            <person name="Sharpton T.J."/>
            <person name="Stajich J.E."/>
            <person name="Rounsley S.D."/>
            <person name="Gardner M.J."/>
            <person name="Wortman J.R."/>
            <person name="Jordar V.S."/>
            <person name="Maiti R."/>
            <person name="Kodira C.D."/>
            <person name="Neafsey D.E."/>
            <person name="Zeng Q."/>
            <person name="Hung C.-Y."/>
            <person name="McMahan C."/>
            <person name="Muszewska A."/>
            <person name="Grynberg M."/>
            <person name="Mandel M.A."/>
            <person name="Kellner E.M."/>
            <person name="Barker B.M."/>
            <person name="Galgiani J.N."/>
            <person name="Orbach M.J."/>
            <person name="Kirkland T.N."/>
            <person name="Cole G.T."/>
            <person name="Henn M.R."/>
            <person name="Birren B.W."/>
            <person name="Taylor J.W."/>
        </authorList>
    </citation>
    <scope>NUCLEOTIDE SEQUENCE [LARGE SCALE GENOMIC DNA]</scope>
    <source>
        <strain evidence="3">RS</strain>
    </source>
</reference>
<dbReference type="Proteomes" id="UP000001261">
    <property type="component" value="Unassembled WGS sequence"/>
</dbReference>
<reference evidence="3" key="2">
    <citation type="journal article" date="2010" name="Genome Res.">
        <title>Population genomic sequencing of Coccidioides fungi reveals recent hybridization and transposon control.</title>
        <authorList>
            <person name="Neafsey D.E."/>
            <person name="Barker B.M."/>
            <person name="Sharpton T.J."/>
            <person name="Stajich J.E."/>
            <person name="Park D.J."/>
            <person name="Whiston E."/>
            <person name="Hung C.-Y."/>
            <person name="McMahan C."/>
            <person name="White J."/>
            <person name="Sykes S."/>
            <person name="Heiman D."/>
            <person name="Young S."/>
            <person name="Zeng Q."/>
            <person name="Abouelleil A."/>
            <person name="Aftuck L."/>
            <person name="Bessette D."/>
            <person name="Brown A."/>
            <person name="FitzGerald M."/>
            <person name="Lui A."/>
            <person name="Macdonald J.P."/>
            <person name="Priest M."/>
            <person name="Orbach M.J."/>
            <person name="Galgiani J.N."/>
            <person name="Kirkland T.N."/>
            <person name="Cole G.T."/>
            <person name="Birren B.W."/>
            <person name="Henn M.R."/>
            <person name="Taylor J.W."/>
            <person name="Rounsley S.D."/>
        </authorList>
    </citation>
    <scope>GENOME REANNOTATION</scope>
    <source>
        <strain evidence="3">RS</strain>
    </source>
</reference>
<keyword evidence="3" id="KW-1185">Reference proteome</keyword>
<gene>
    <name evidence="2" type="ORF">CIMG_13224</name>
</gene>